<dbReference type="PROSITE" id="PS50943">
    <property type="entry name" value="HTH_CROC1"/>
    <property type="match status" value="1"/>
</dbReference>
<feature type="domain" description="HTH cro/C1-type" evidence="1">
    <location>
        <begin position="17"/>
        <end position="71"/>
    </location>
</feature>
<dbReference type="RefSeq" id="WP_184481111.1">
    <property type="nucleotide sequence ID" value="NZ_JACHIV010000001.1"/>
</dbReference>
<evidence type="ECO:0000313" key="3">
    <source>
        <dbReference type="Proteomes" id="UP000580474"/>
    </source>
</evidence>
<proteinExistence type="predicted"/>
<accession>A0A840NP51</accession>
<evidence type="ECO:0000259" key="1">
    <source>
        <dbReference type="PROSITE" id="PS50943"/>
    </source>
</evidence>
<sequence>MASNADTPRARALGAELRQARSHKGISTRKLAELIGRSGSHISRWETGKLAPTEADTATVLAVLGVRGSHRERLLELARDASDPNWVAPGADKQLAMLMEYERTASTITNVEPLMVPGLLQTYQYARHILSAFGAPRGQAETNAHMRIGRQHVLTDAPPKKLIAFIGESALRFPPCSHGVMIEQLQRLSQSAQRDTVTLHVLPHGLALAPLLCGSWLLIEFPQAKPVVHLEHFGSSTTLTDGKAVNQYRDSVALLQKHAMSPAESADFISKLSKQKEKS</sequence>
<name>A0A840NP51_9PSEU</name>
<dbReference type="InterPro" id="IPR010982">
    <property type="entry name" value="Lambda_DNA-bd_dom_sf"/>
</dbReference>
<dbReference type="Proteomes" id="UP000580474">
    <property type="component" value="Unassembled WGS sequence"/>
</dbReference>
<dbReference type="GO" id="GO:0003677">
    <property type="term" value="F:DNA binding"/>
    <property type="evidence" value="ECO:0007669"/>
    <property type="project" value="InterPro"/>
</dbReference>
<dbReference type="Pfam" id="PF19054">
    <property type="entry name" value="DUF5753"/>
    <property type="match status" value="1"/>
</dbReference>
<reference evidence="2 3" key="1">
    <citation type="submission" date="2020-08" db="EMBL/GenBank/DDBJ databases">
        <title>Sequencing the genomes of 1000 actinobacteria strains.</title>
        <authorList>
            <person name="Klenk H.-P."/>
        </authorList>
    </citation>
    <scope>NUCLEOTIDE SEQUENCE [LARGE SCALE GENOMIC DNA]</scope>
    <source>
        <strain evidence="2 3">DSM 45582</strain>
    </source>
</reference>
<dbReference type="EMBL" id="JACHIV010000001">
    <property type="protein sequence ID" value="MBB5071059.1"/>
    <property type="molecule type" value="Genomic_DNA"/>
</dbReference>
<dbReference type="SUPFAM" id="SSF47413">
    <property type="entry name" value="lambda repressor-like DNA-binding domains"/>
    <property type="match status" value="1"/>
</dbReference>
<evidence type="ECO:0000313" key="2">
    <source>
        <dbReference type="EMBL" id="MBB5071059.1"/>
    </source>
</evidence>
<dbReference type="InterPro" id="IPR001387">
    <property type="entry name" value="Cro/C1-type_HTH"/>
</dbReference>
<keyword evidence="3" id="KW-1185">Reference proteome</keyword>
<dbReference type="SMART" id="SM00530">
    <property type="entry name" value="HTH_XRE"/>
    <property type="match status" value="1"/>
</dbReference>
<dbReference type="Gene3D" id="1.10.260.40">
    <property type="entry name" value="lambda repressor-like DNA-binding domains"/>
    <property type="match status" value="1"/>
</dbReference>
<dbReference type="Pfam" id="PF13560">
    <property type="entry name" value="HTH_31"/>
    <property type="match status" value="1"/>
</dbReference>
<organism evidence="2 3">
    <name type="scientific">Saccharopolyspora gloriosae</name>
    <dbReference type="NCBI Taxonomy" id="455344"/>
    <lineage>
        <taxon>Bacteria</taxon>
        <taxon>Bacillati</taxon>
        <taxon>Actinomycetota</taxon>
        <taxon>Actinomycetes</taxon>
        <taxon>Pseudonocardiales</taxon>
        <taxon>Pseudonocardiaceae</taxon>
        <taxon>Saccharopolyspora</taxon>
    </lineage>
</organism>
<gene>
    <name evidence="2" type="ORF">BJ969_004147</name>
</gene>
<dbReference type="AlphaFoldDB" id="A0A840NP51"/>
<dbReference type="CDD" id="cd00093">
    <property type="entry name" value="HTH_XRE"/>
    <property type="match status" value="1"/>
</dbReference>
<dbReference type="InterPro" id="IPR043917">
    <property type="entry name" value="DUF5753"/>
</dbReference>
<protein>
    <submittedName>
        <fullName evidence="2">Transcriptional regulator with XRE-family HTH domain</fullName>
    </submittedName>
</protein>
<comment type="caution">
    <text evidence="2">The sequence shown here is derived from an EMBL/GenBank/DDBJ whole genome shotgun (WGS) entry which is preliminary data.</text>
</comment>